<comment type="caution">
    <text evidence="1">The sequence shown here is derived from an EMBL/GenBank/DDBJ whole genome shotgun (WGS) entry which is preliminary data.</text>
</comment>
<proteinExistence type="predicted"/>
<accession>A0ABV8B6U0</accession>
<organism evidence="1 2">
    <name type="scientific">Bacillus songklensis</name>
    <dbReference type="NCBI Taxonomy" id="1069116"/>
    <lineage>
        <taxon>Bacteria</taxon>
        <taxon>Bacillati</taxon>
        <taxon>Bacillota</taxon>
        <taxon>Bacilli</taxon>
        <taxon>Bacillales</taxon>
        <taxon>Bacillaceae</taxon>
        <taxon>Bacillus</taxon>
    </lineage>
</organism>
<protein>
    <submittedName>
        <fullName evidence="1">Uncharacterized protein</fullName>
    </submittedName>
</protein>
<evidence type="ECO:0000313" key="2">
    <source>
        <dbReference type="Proteomes" id="UP001595752"/>
    </source>
</evidence>
<name>A0ABV8B6U0_9BACI</name>
<dbReference type="EMBL" id="JBHRZT010000072">
    <property type="protein sequence ID" value="MFC3885595.1"/>
    <property type="molecule type" value="Genomic_DNA"/>
</dbReference>
<gene>
    <name evidence="1" type="ORF">ACFOU2_19825</name>
</gene>
<evidence type="ECO:0000313" key="1">
    <source>
        <dbReference type="EMBL" id="MFC3885595.1"/>
    </source>
</evidence>
<keyword evidence="2" id="KW-1185">Reference proteome</keyword>
<sequence length="93" mass="10725">MKTVRLDEWLLIIKQLKIKLHPSPDPNTEKPFWVSALYFEGDIQGEGRTAIDLPTGEYNYKFKAKENDKNGHVLDVWVPENHKFTIVNSAADN</sequence>
<dbReference type="Proteomes" id="UP001595752">
    <property type="component" value="Unassembled WGS sequence"/>
</dbReference>
<dbReference type="RefSeq" id="WP_377918002.1">
    <property type="nucleotide sequence ID" value="NZ_JBHRZT010000072.1"/>
</dbReference>
<reference evidence="2" key="1">
    <citation type="journal article" date="2019" name="Int. J. Syst. Evol. Microbiol.">
        <title>The Global Catalogue of Microorganisms (GCM) 10K type strain sequencing project: providing services to taxonomists for standard genome sequencing and annotation.</title>
        <authorList>
            <consortium name="The Broad Institute Genomics Platform"/>
            <consortium name="The Broad Institute Genome Sequencing Center for Infectious Disease"/>
            <person name="Wu L."/>
            <person name="Ma J."/>
        </authorList>
    </citation>
    <scope>NUCLEOTIDE SEQUENCE [LARGE SCALE GENOMIC DNA]</scope>
    <source>
        <strain evidence="2">CCUG 61889</strain>
    </source>
</reference>